<organism evidence="1 2">
    <name type="scientific">Massilia hydrophila</name>
    <dbReference type="NCBI Taxonomy" id="3044279"/>
    <lineage>
        <taxon>Bacteria</taxon>
        <taxon>Pseudomonadati</taxon>
        <taxon>Pseudomonadota</taxon>
        <taxon>Betaproteobacteria</taxon>
        <taxon>Burkholderiales</taxon>
        <taxon>Oxalobacteraceae</taxon>
        <taxon>Telluria group</taxon>
        <taxon>Massilia</taxon>
    </lineage>
</organism>
<name>A0ABS7YG86_9BURK</name>
<dbReference type="Proteomes" id="UP001198602">
    <property type="component" value="Unassembled WGS sequence"/>
</dbReference>
<dbReference type="RefSeq" id="WP_225239561.1">
    <property type="nucleotide sequence ID" value="NZ_JAHYBX010000006.1"/>
</dbReference>
<gene>
    <name evidence="1" type="ORF">LE190_15635</name>
</gene>
<comment type="caution">
    <text evidence="1">The sequence shown here is derived from an EMBL/GenBank/DDBJ whole genome shotgun (WGS) entry which is preliminary data.</text>
</comment>
<sequence length="66" mass="7396">MRVSTPAMKLNVRIDTAARKDGELVMQGVAGMMPCETSMTPQEIRKLIRLVLSPRILPILFSRAKQ</sequence>
<accession>A0ABS7YG86</accession>
<proteinExistence type="predicted"/>
<keyword evidence="2" id="KW-1185">Reference proteome</keyword>
<reference evidence="1 2" key="1">
    <citation type="submission" date="2021-07" db="EMBL/GenBank/DDBJ databases">
        <title>Characterization of Violacein-producing bacteria and related species.</title>
        <authorList>
            <person name="Wilson H.S."/>
            <person name="De Leon M.E."/>
        </authorList>
    </citation>
    <scope>NUCLEOTIDE SEQUENCE [LARGE SCALE GENOMIC DNA]</scope>
    <source>
        <strain evidence="1 2">HSC-2F05</strain>
    </source>
</reference>
<evidence type="ECO:0000313" key="2">
    <source>
        <dbReference type="Proteomes" id="UP001198602"/>
    </source>
</evidence>
<protein>
    <submittedName>
        <fullName evidence="1">Uncharacterized protein</fullName>
    </submittedName>
</protein>
<dbReference type="EMBL" id="JAHYBX010000006">
    <property type="protein sequence ID" value="MCA1857345.1"/>
    <property type="molecule type" value="Genomic_DNA"/>
</dbReference>
<evidence type="ECO:0000313" key="1">
    <source>
        <dbReference type="EMBL" id="MCA1857345.1"/>
    </source>
</evidence>